<protein>
    <submittedName>
        <fullName evidence="2">Branched-chain amino acid ABC transporter permease</fullName>
    </submittedName>
</protein>
<keyword evidence="1" id="KW-1133">Transmembrane helix</keyword>
<comment type="caution">
    <text evidence="2">The sequence shown here is derived from an EMBL/GenBank/DDBJ whole genome shotgun (WGS) entry which is preliminary data.</text>
</comment>
<keyword evidence="1" id="KW-0472">Membrane</keyword>
<feature type="transmembrane region" description="Helical" evidence="1">
    <location>
        <begin position="134"/>
        <end position="156"/>
    </location>
</feature>
<evidence type="ECO:0000313" key="3">
    <source>
        <dbReference type="Proteomes" id="UP000249065"/>
    </source>
</evidence>
<feature type="transmembrane region" description="Helical" evidence="1">
    <location>
        <begin position="192"/>
        <end position="225"/>
    </location>
</feature>
<dbReference type="RefSeq" id="WP_111469345.1">
    <property type="nucleotide sequence ID" value="NZ_QLIX01000004.1"/>
</dbReference>
<gene>
    <name evidence="2" type="ORF">DOO78_08705</name>
</gene>
<feature type="transmembrane region" description="Helical" evidence="1">
    <location>
        <begin position="12"/>
        <end position="39"/>
    </location>
</feature>
<dbReference type="InterPro" id="IPR011606">
    <property type="entry name" value="Brnchd-chn_aa_trnsp_permease"/>
</dbReference>
<dbReference type="Pfam" id="PF03591">
    <property type="entry name" value="AzlC"/>
    <property type="match status" value="1"/>
</dbReference>
<sequence length="234" mass="23662">MSSHAPRSPFRAGAGAALGAPALAMGVSFLAFGAAVAAAGLGTGWALGASLGVYGMAGQLVLLQAAGTGDPTGATLGATAANARFLPMAMALAPWLGAGPRRRWLALPFIAITPWAAAMRVLPGLPEAARLRWFLGFALVSWLVAGLATWLGLLAAPWLRPPLLAALLFANPLYFALLLAAEGRLPASRLPILAGIAAAPLAVLLPAAWGLLAAGLLGGTLAFLARRPWRRGGG</sequence>
<keyword evidence="1" id="KW-0812">Transmembrane</keyword>
<feature type="transmembrane region" description="Helical" evidence="1">
    <location>
        <begin position="45"/>
        <end position="63"/>
    </location>
</feature>
<keyword evidence="3" id="KW-1185">Reference proteome</keyword>
<organism evidence="2 3">
    <name type="scientific">Roseicella frigidaeris</name>
    <dbReference type="NCBI Taxonomy" id="2230885"/>
    <lineage>
        <taxon>Bacteria</taxon>
        <taxon>Pseudomonadati</taxon>
        <taxon>Pseudomonadota</taxon>
        <taxon>Alphaproteobacteria</taxon>
        <taxon>Acetobacterales</taxon>
        <taxon>Roseomonadaceae</taxon>
        <taxon>Roseicella</taxon>
    </lineage>
</organism>
<proteinExistence type="predicted"/>
<dbReference type="Proteomes" id="UP000249065">
    <property type="component" value="Unassembled WGS sequence"/>
</dbReference>
<dbReference type="EMBL" id="QLIX01000004">
    <property type="protein sequence ID" value="RAI59656.1"/>
    <property type="molecule type" value="Genomic_DNA"/>
</dbReference>
<feature type="transmembrane region" description="Helical" evidence="1">
    <location>
        <begin position="162"/>
        <end position="180"/>
    </location>
</feature>
<feature type="transmembrane region" description="Helical" evidence="1">
    <location>
        <begin position="104"/>
        <end position="122"/>
    </location>
</feature>
<dbReference type="OrthoDB" id="7675159at2"/>
<evidence type="ECO:0000256" key="1">
    <source>
        <dbReference type="SAM" id="Phobius"/>
    </source>
</evidence>
<accession>A0A327MB08</accession>
<reference evidence="3" key="1">
    <citation type="submission" date="2018-06" db="EMBL/GenBank/DDBJ databases">
        <authorList>
            <person name="Khan S.A."/>
        </authorList>
    </citation>
    <scope>NUCLEOTIDE SEQUENCE [LARGE SCALE GENOMIC DNA]</scope>
    <source>
        <strain evidence="3">DB-1506</strain>
    </source>
</reference>
<dbReference type="AlphaFoldDB" id="A0A327MB08"/>
<evidence type="ECO:0000313" key="2">
    <source>
        <dbReference type="EMBL" id="RAI59656.1"/>
    </source>
</evidence>
<name>A0A327MB08_9PROT</name>
<feature type="transmembrane region" description="Helical" evidence="1">
    <location>
        <begin position="75"/>
        <end position="98"/>
    </location>
</feature>